<gene>
    <name evidence="2" type="ORF">CCACVL1_03994</name>
</gene>
<keyword evidence="3" id="KW-1185">Reference proteome</keyword>
<evidence type="ECO:0000313" key="2">
    <source>
        <dbReference type="EMBL" id="OMO98933.1"/>
    </source>
</evidence>
<organism evidence="2 3">
    <name type="scientific">Corchorus capsularis</name>
    <name type="common">Jute</name>
    <dbReference type="NCBI Taxonomy" id="210143"/>
    <lineage>
        <taxon>Eukaryota</taxon>
        <taxon>Viridiplantae</taxon>
        <taxon>Streptophyta</taxon>
        <taxon>Embryophyta</taxon>
        <taxon>Tracheophyta</taxon>
        <taxon>Spermatophyta</taxon>
        <taxon>Magnoliopsida</taxon>
        <taxon>eudicotyledons</taxon>
        <taxon>Gunneridae</taxon>
        <taxon>Pentapetalae</taxon>
        <taxon>rosids</taxon>
        <taxon>malvids</taxon>
        <taxon>Malvales</taxon>
        <taxon>Malvaceae</taxon>
        <taxon>Grewioideae</taxon>
        <taxon>Apeibeae</taxon>
        <taxon>Corchorus</taxon>
    </lineage>
</organism>
<accession>A0A1R3JVL9</accession>
<comment type="caution">
    <text evidence="2">The sequence shown here is derived from an EMBL/GenBank/DDBJ whole genome shotgun (WGS) entry which is preliminary data.</text>
</comment>
<reference evidence="2 3" key="1">
    <citation type="submission" date="2013-09" db="EMBL/GenBank/DDBJ databases">
        <title>Corchorus capsularis genome sequencing.</title>
        <authorList>
            <person name="Alam M."/>
            <person name="Haque M.S."/>
            <person name="Islam M.S."/>
            <person name="Emdad E.M."/>
            <person name="Islam M.M."/>
            <person name="Ahmed B."/>
            <person name="Halim A."/>
            <person name="Hossen Q.M.M."/>
            <person name="Hossain M.Z."/>
            <person name="Ahmed R."/>
            <person name="Khan M.M."/>
            <person name="Islam R."/>
            <person name="Rashid M.M."/>
            <person name="Khan S.A."/>
            <person name="Rahman M.S."/>
            <person name="Alam M."/>
        </authorList>
    </citation>
    <scope>NUCLEOTIDE SEQUENCE [LARGE SCALE GENOMIC DNA]</scope>
    <source>
        <strain evidence="3">cv. CVL-1</strain>
        <tissue evidence="2">Whole seedling</tissue>
    </source>
</reference>
<dbReference type="STRING" id="210143.A0A1R3JVL9"/>
<feature type="domain" description="EDR1/CTR1/ARMC3-like peptidase-like" evidence="1">
    <location>
        <begin position="3"/>
        <end position="96"/>
    </location>
</feature>
<dbReference type="EMBL" id="AWWV01006958">
    <property type="protein sequence ID" value="OMO98933.1"/>
    <property type="molecule type" value="Genomic_DNA"/>
</dbReference>
<dbReference type="Gramene" id="OMO98933">
    <property type="protein sequence ID" value="OMO98933"/>
    <property type="gene ID" value="CCACVL1_03994"/>
</dbReference>
<name>A0A1R3JVL9_COCAP</name>
<protein>
    <submittedName>
        <fullName evidence="2">Armadillo repeat-containing protein 3 and Serine/threonine-protein kinase CTR1</fullName>
    </submittedName>
</protein>
<dbReference type="Pfam" id="PF14381">
    <property type="entry name" value="EDR1_CTR1_ARMC3_pept"/>
    <property type="match status" value="1"/>
</dbReference>
<dbReference type="AlphaFoldDB" id="A0A1R3JVL9"/>
<evidence type="ECO:0000313" key="3">
    <source>
        <dbReference type="Proteomes" id="UP000188268"/>
    </source>
</evidence>
<evidence type="ECO:0000259" key="1">
    <source>
        <dbReference type="Pfam" id="PF14381"/>
    </source>
</evidence>
<proteinExistence type="predicted"/>
<dbReference type="GO" id="GO:0016301">
    <property type="term" value="F:kinase activity"/>
    <property type="evidence" value="ECO:0007669"/>
    <property type="project" value="UniProtKB-KW"/>
</dbReference>
<keyword evidence="2" id="KW-0808">Transferase</keyword>
<keyword evidence="2" id="KW-0418">Kinase</keyword>
<sequence length="181" mass="20893">MNPYLWLMCNEVEEGSRLPSLMSLKEIESSETSMEVVLVDKRGDRRLKELEEKAQELYCASENTLVLAEKLGQLVAIYMGGTFPVEQGDLHRGWKLPCQLSLKKQVIDKLPTVLLDEELRIKDSQIYKVHDEAKDKAFELEMSWVCDESKQQHHKEPSFTARVNYQTEANYLKSLPGYPVE</sequence>
<dbReference type="Proteomes" id="UP000188268">
    <property type="component" value="Unassembled WGS sequence"/>
</dbReference>
<dbReference type="OrthoDB" id="339325at2759"/>
<dbReference type="InterPro" id="IPR055164">
    <property type="entry name" value="EDR1/CTR1/ARMC3-like_pept-like"/>
</dbReference>